<dbReference type="EMBL" id="JAOYFB010000005">
    <property type="protein sequence ID" value="KAK4016576.1"/>
    <property type="molecule type" value="Genomic_DNA"/>
</dbReference>
<dbReference type="Proteomes" id="UP001234178">
    <property type="component" value="Unassembled WGS sequence"/>
</dbReference>
<proteinExistence type="predicted"/>
<evidence type="ECO:0000313" key="2">
    <source>
        <dbReference type="Proteomes" id="UP001234178"/>
    </source>
</evidence>
<name>A0ABQ9ZUH7_9CRUS</name>
<protein>
    <submittedName>
        <fullName evidence="1">Uncharacterized protein</fullName>
    </submittedName>
</protein>
<organism evidence="1 2">
    <name type="scientific">Daphnia magna</name>
    <dbReference type="NCBI Taxonomy" id="35525"/>
    <lineage>
        <taxon>Eukaryota</taxon>
        <taxon>Metazoa</taxon>
        <taxon>Ecdysozoa</taxon>
        <taxon>Arthropoda</taxon>
        <taxon>Crustacea</taxon>
        <taxon>Branchiopoda</taxon>
        <taxon>Diplostraca</taxon>
        <taxon>Cladocera</taxon>
        <taxon>Anomopoda</taxon>
        <taxon>Daphniidae</taxon>
        <taxon>Daphnia</taxon>
    </lineage>
</organism>
<sequence>MPDPLYREDVIVMDQENSRIDVVDVWHHKNENRIVFGGQGMTDETHSKARDGDLSWIFWNHQDGNCWAHFADGA</sequence>
<reference evidence="1 2" key="1">
    <citation type="journal article" date="2023" name="Nucleic Acids Res.">
        <title>The hologenome of Daphnia magna reveals possible DNA methylation and microbiome-mediated evolution of the host genome.</title>
        <authorList>
            <person name="Chaturvedi A."/>
            <person name="Li X."/>
            <person name="Dhandapani V."/>
            <person name="Marshall H."/>
            <person name="Kissane S."/>
            <person name="Cuenca-Cambronero M."/>
            <person name="Asole G."/>
            <person name="Calvet F."/>
            <person name="Ruiz-Romero M."/>
            <person name="Marangio P."/>
            <person name="Guigo R."/>
            <person name="Rago D."/>
            <person name="Mirbahai L."/>
            <person name="Eastwood N."/>
            <person name="Colbourne J.K."/>
            <person name="Zhou J."/>
            <person name="Mallon E."/>
            <person name="Orsini L."/>
        </authorList>
    </citation>
    <scope>NUCLEOTIDE SEQUENCE [LARGE SCALE GENOMIC DNA]</scope>
    <source>
        <strain evidence="1">LRV0_1</strain>
    </source>
</reference>
<accession>A0ABQ9ZUH7</accession>
<comment type="caution">
    <text evidence="1">The sequence shown here is derived from an EMBL/GenBank/DDBJ whole genome shotgun (WGS) entry which is preliminary data.</text>
</comment>
<evidence type="ECO:0000313" key="1">
    <source>
        <dbReference type="EMBL" id="KAK4016576.1"/>
    </source>
</evidence>
<gene>
    <name evidence="1" type="ORF">OUZ56_031536</name>
</gene>
<keyword evidence="2" id="KW-1185">Reference proteome</keyword>